<reference evidence="1" key="2">
    <citation type="journal article" date="2021" name="Microbiome">
        <title>Successional dynamics and alternative stable states in a saline activated sludge microbial community over 9 years.</title>
        <authorList>
            <person name="Wang Y."/>
            <person name="Ye J."/>
            <person name="Ju F."/>
            <person name="Liu L."/>
            <person name="Boyd J.A."/>
            <person name="Deng Y."/>
            <person name="Parks D.H."/>
            <person name="Jiang X."/>
            <person name="Yin X."/>
            <person name="Woodcroft B.J."/>
            <person name="Tyson G.W."/>
            <person name="Hugenholtz P."/>
            <person name="Polz M.F."/>
            <person name="Zhang T."/>
        </authorList>
    </citation>
    <scope>NUCLEOTIDE SEQUENCE</scope>
    <source>
        <strain evidence="1">HKST-UBA01</strain>
    </source>
</reference>
<gene>
    <name evidence="1" type="ORF">KC571_02875</name>
</gene>
<dbReference type="SUPFAM" id="SSF51735">
    <property type="entry name" value="NAD(P)-binding Rossmann-fold domains"/>
    <property type="match status" value="1"/>
</dbReference>
<protein>
    <submittedName>
        <fullName evidence="1">Uncharacterized protein</fullName>
    </submittedName>
</protein>
<dbReference type="AlphaFoldDB" id="A0A955RPE4"/>
<dbReference type="Gene3D" id="3.40.50.720">
    <property type="entry name" value="NAD(P)-binding Rossmann-like Domain"/>
    <property type="match status" value="1"/>
</dbReference>
<name>A0A955RPE4_UNCKA</name>
<proteinExistence type="predicted"/>
<organism evidence="1 2">
    <name type="scientific">candidate division WWE3 bacterium</name>
    <dbReference type="NCBI Taxonomy" id="2053526"/>
    <lineage>
        <taxon>Bacteria</taxon>
        <taxon>Katanobacteria</taxon>
    </lineage>
</organism>
<dbReference type="EMBL" id="JAGQKX010000068">
    <property type="protein sequence ID" value="MCA9390326.1"/>
    <property type="molecule type" value="Genomic_DNA"/>
</dbReference>
<feature type="non-terminal residue" evidence="1">
    <location>
        <position position="1"/>
    </location>
</feature>
<comment type="caution">
    <text evidence="1">The sequence shown here is derived from an EMBL/GenBank/DDBJ whole genome shotgun (WGS) entry which is preliminary data.</text>
</comment>
<reference evidence="1" key="1">
    <citation type="submission" date="2020-04" db="EMBL/GenBank/DDBJ databases">
        <authorList>
            <person name="Zhang T."/>
        </authorList>
    </citation>
    <scope>NUCLEOTIDE SEQUENCE</scope>
    <source>
        <strain evidence="1">HKST-UBA01</strain>
    </source>
</reference>
<dbReference type="InterPro" id="IPR036291">
    <property type="entry name" value="NAD(P)-bd_dom_sf"/>
</dbReference>
<evidence type="ECO:0000313" key="1">
    <source>
        <dbReference type="EMBL" id="MCA9390326.1"/>
    </source>
</evidence>
<dbReference type="Proteomes" id="UP000701698">
    <property type="component" value="Unassembled WGS sequence"/>
</dbReference>
<accession>A0A955RPE4</accession>
<evidence type="ECO:0000313" key="2">
    <source>
        <dbReference type="Proteomes" id="UP000701698"/>
    </source>
</evidence>
<sequence>LEDFVVGLSPELKSKKITITGISPSDTATEAYAQHFPQYLDDAIDPLEIANFVSRLCQGEISNASGEIFVLKKDSPPTAYFHY</sequence>